<protein>
    <submittedName>
        <fullName evidence="1">HTH-type transcriptional regulator / antitoxin HigA</fullName>
    </submittedName>
</protein>
<sequence length="132" mass="14631">MTVVTVHPIRTEADYEAALRQIETLMTAPAGSPEGETLDVLVTLVQAYEARHHAIEAPDPIALLEHLMEARGLGRRDLEPALGPSGRVSEVLNRRRRLSLDMIRALHDQFDLPAEVLIREYPLAAPERAHGS</sequence>
<dbReference type="EMBL" id="OCNJ01000018">
    <property type="protein sequence ID" value="SOE01422.1"/>
    <property type="molecule type" value="Genomic_DNA"/>
</dbReference>
<evidence type="ECO:0000313" key="1">
    <source>
        <dbReference type="EMBL" id="SOE01422.1"/>
    </source>
</evidence>
<dbReference type="InterPro" id="IPR039060">
    <property type="entry name" value="Antitox_HigA"/>
</dbReference>
<name>A0A286H128_9PROT</name>
<dbReference type="GO" id="GO:0001046">
    <property type="term" value="F:core promoter sequence-specific DNA binding"/>
    <property type="evidence" value="ECO:0007669"/>
    <property type="project" value="TreeGrafter"/>
</dbReference>
<proteinExistence type="predicted"/>
<accession>A0A286H128</accession>
<dbReference type="GO" id="GO:0006355">
    <property type="term" value="P:regulation of DNA-templated transcription"/>
    <property type="evidence" value="ECO:0007669"/>
    <property type="project" value="InterPro"/>
</dbReference>
<organism evidence="1 2">
    <name type="scientific">Caenispirillum bisanense</name>
    <dbReference type="NCBI Taxonomy" id="414052"/>
    <lineage>
        <taxon>Bacteria</taxon>
        <taxon>Pseudomonadati</taxon>
        <taxon>Pseudomonadota</taxon>
        <taxon>Alphaproteobacteria</taxon>
        <taxon>Rhodospirillales</taxon>
        <taxon>Novispirillaceae</taxon>
        <taxon>Caenispirillum</taxon>
    </lineage>
</organism>
<dbReference type="AlphaFoldDB" id="A0A286H128"/>
<dbReference type="OrthoDB" id="9796786at2"/>
<evidence type="ECO:0000313" key="2">
    <source>
        <dbReference type="Proteomes" id="UP000219621"/>
    </source>
</evidence>
<keyword evidence="2" id="KW-1185">Reference proteome</keyword>
<dbReference type="PANTHER" id="PTHR40455">
    <property type="entry name" value="ANTITOXIN HIGA"/>
    <property type="match status" value="1"/>
</dbReference>
<dbReference type="Proteomes" id="UP000219621">
    <property type="component" value="Unassembled WGS sequence"/>
</dbReference>
<reference evidence="1 2" key="1">
    <citation type="submission" date="2017-09" db="EMBL/GenBank/DDBJ databases">
        <authorList>
            <person name="Ehlers B."/>
            <person name="Leendertz F.H."/>
        </authorList>
    </citation>
    <scope>NUCLEOTIDE SEQUENCE [LARGE SCALE GENOMIC DNA]</scope>
    <source>
        <strain evidence="1 2">USBA 140</strain>
    </source>
</reference>
<dbReference type="Gene3D" id="1.10.260.40">
    <property type="entry name" value="lambda repressor-like DNA-binding domains"/>
    <property type="match status" value="1"/>
</dbReference>
<dbReference type="PANTHER" id="PTHR40455:SF1">
    <property type="entry name" value="ANTITOXIN HIGA"/>
    <property type="match status" value="1"/>
</dbReference>
<gene>
    <name evidence="1" type="ORF">SAMN05421508_11831</name>
</gene>
<dbReference type="RefSeq" id="WP_097281634.1">
    <property type="nucleotide sequence ID" value="NZ_OCNJ01000018.1"/>
</dbReference>
<dbReference type="InterPro" id="IPR010982">
    <property type="entry name" value="Lambda_DNA-bd_dom_sf"/>
</dbReference>